<dbReference type="Gene3D" id="3.40.50.150">
    <property type="entry name" value="Vaccinia Virus protein VP39"/>
    <property type="match status" value="1"/>
</dbReference>
<evidence type="ECO:0000313" key="4">
    <source>
        <dbReference type="EMBL" id="NER26655.1"/>
    </source>
</evidence>
<dbReference type="PANTHER" id="PTHR44942:SF4">
    <property type="entry name" value="METHYLTRANSFERASE TYPE 11 DOMAIN-CONTAINING PROTEIN"/>
    <property type="match status" value="1"/>
</dbReference>
<dbReference type="GO" id="GO:0008168">
    <property type="term" value="F:methyltransferase activity"/>
    <property type="evidence" value="ECO:0007669"/>
    <property type="project" value="UniProtKB-KW"/>
</dbReference>
<dbReference type="InterPro" id="IPR041698">
    <property type="entry name" value="Methyltransf_25"/>
</dbReference>
<comment type="caution">
    <text evidence="4">The sequence shown here is derived from an EMBL/GenBank/DDBJ whole genome shotgun (WGS) entry which is preliminary data.</text>
</comment>
<dbReference type="Pfam" id="PF13649">
    <property type="entry name" value="Methyltransf_25"/>
    <property type="match status" value="1"/>
</dbReference>
<dbReference type="InterPro" id="IPR051052">
    <property type="entry name" value="Diverse_substrate_MTase"/>
</dbReference>
<dbReference type="SUPFAM" id="SSF53335">
    <property type="entry name" value="S-adenosyl-L-methionine-dependent methyltransferases"/>
    <property type="match status" value="1"/>
</dbReference>
<dbReference type="PANTHER" id="PTHR44942">
    <property type="entry name" value="METHYLTRANSF_11 DOMAIN-CONTAINING PROTEIN"/>
    <property type="match status" value="1"/>
</dbReference>
<protein>
    <submittedName>
        <fullName evidence="4">Class I SAM-dependent methyltransferase</fullName>
    </submittedName>
</protein>
<dbReference type="InterPro" id="IPR029063">
    <property type="entry name" value="SAM-dependent_MTases_sf"/>
</dbReference>
<dbReference type="AlphaFoldDB" id="A0A6B3N758"/>
<sequence>MDTSRKILRAYDGSTVTFKALRAYGWNELLNLGYFQLRDLAMLLFGLGYFQKQLVRQSIKLVAPQPGENIVDVGCGYGWTSNQIANSGAQVIGIDLLEKHIEKARQKFGHNPNVTYAVGDATQMLSSATQAALEEESLDKIHCLEAAFHFGHNGRRAFLAEAFSLLKRGGRLVLVDFMWRSNCPEEINELDGERHVRRTWQFEQFEPLADYRTIARECGFQEKQIIDWSPRVINPFQKICNIITLLGQYRIPRFFLSMIRPGVFSMNSQEWRLLAEVLEAHERVSGSTYYVAMVLEKP</sequence>
<dbReference type="EMBL" id="JAAHFQ010000041">
    <property type="protein sequence ID" value="NER26655.1"/>
    <property type="molecule type" value="Genomic_DNA"/>
</dbReference>
<organism evidence="4">
    <name type="scientific">Symploca sp. SIO1C4</name>
    <dbReference type="NCBI Taxonomy" id="2607765"/>
    <lineage>
        <taxon>Bacteria</taxon>
        <taxon>Bacillati</taxon>
        <taxon>Cyanobacteriota</taxon>
        <taxon>Cyanophyceae</taxon>
        <taxon>Coleofasciculales</taxon>
        <taxon>Coleofasciculaceae</taxon>
        <taxon>Symploca</taxon>
    </lineage>
</organism>
<keyword evidence="1 4" id="KW-0489">Methyltransferase</keyword>
<accession>A0A6B3N758</accession>
<evidence type="ECO:0000256" key="1">
    <source>
        <dbReference type="ARBA" id="ARBA00022603"/>
    </source>
</evidence>
<evidence type="ECO:0000259" key="3">
    <source>
        <dbReference type="Pfam" id="PF13649"/>
    </source>
</evidence>
<dbReference type="CDD" id="cd02440">
    <property type="entry name" value="AdoMet_MTases"/>
    <property type="match status" value="1"/>
</dbReference>
<proteinExistence type="predicted"/>
<gene>
    <name evidence="4" type="ORF">F6J89_03240</name>
</gene>
<name>A0A6B3N758_9CYAN</name>
<keyword evidence="2 4" id="KW-0808">Transferase</keyword>
<dbReference type="GO" id="GO:0032259">
    <property type="term" value="P:methylation"/>
    <property type="evidence" value="ECO:0007669"/>
    <property type="project" value="UniProtKB-KW"/>
</dbReference>
<feature type="domain" description="Methyltransferase" evidence="3">
    <location>
        <begin position="70"/>
        <end position="170"/>
    </location>
</feature>
<reference evidence="4" key="1">
    <citation type="submission" date="2019-11" db="EMBL/GenBank/DDBJ databases">
        <title>Genomic insights into an expanded diversity of filamentous marine cyanobacteria reveals the extraordinary biosynthetic potential of Moorea and Okeania.</title>
        <authorList>
            <person name="Ferreira Leao T."/>
            <person name="Wang M."/>
            <person name="Moss N."/>
            <person name="Da Silva R."/>
            <person name="Sanders J."/>
            <person name="Nurk S."/>
            <person name="Gurevich A."/>
            <person name="Humphrey G."/>
            <person name="Reher R."/>
            <person name="Zhu Q."/>
            <person name="Belda-Ferre P."/>
            <person name="Glukhov E."/>
            <person name="Rex R."/>
            <person name="Dorrestein P.C."/>
            <person name="Knight R."/>
            <person name="Pevzner P."/>
            <person name="Gerwick W.H."/>
            <person name="Gerwick L."/>
        </authorList>
    </citation>
    <scope>NUCLEOTIDE SEQUENCE</scope>
    <source>
        <strain evidence="4">SIO1C4</strain>
    </source>
</reference>
<evidence type="ECO:0000256" key="2">
    <source>
        <dbReference type="ARBA" id="ARBA00022679"/>
    </source>
</evidence>